<protein>
    <submittedName>
        <fullName evidence="1">Uncharacterized protein</fullName>
    </submittedName>
</protein>
<dbReference type="EMBL" id="CM002927">
    <property type="protein sequence ID" value="KGN47530.1"/>
    <property type="molecule type" value="Genomic_DNA"/>
</dbReference>
<reference evidence="1 2" key="4">
    <citation type="journal article" date="2011" name="BMC Genomics">
        <title>RNA-Seq improves annotation of protein-coding genes in the cucumber genome.</title>
        <authorList>
            <person name="Li Z."/>
            <person name="Zhang Z."/>
            <person name="Yan P."/>
            <person name="Huang S."/>
            <person name="Fei Z."/>
            <person name="Lin K."/>
        </authorList>
    </citation>
    <scope>NUCLEOTIDE SEQUENCE [LARGE SCALE GENOMIC DNA]</scope>
    <source>
        <strain evidence="2">cv. 9930</strain>
    </source>
</reference>
<dbReference type="Proteomes" id="UP000029981">
    <property type="component" value="Chromosome 6"/>
</dbReference>
<evidence type="ECO:0000313" key="1">
    <source>
        <dbReference type="EMBL" id="KGN47530.1"/>
    </source>
</evidence>
<keyword evidence="2" id="KW-1185">Reference proteome</keyword>
<sequence length="50" mass="5529">MSTMNGIVIFSTSSGQSKKKLIEAGILVVRVKLSCSLFRRQRVNKGERAC</sequence>
<organism evidence="1 2">
    <name type="scientific">Cucumis sativus</name>
    <name type="common">Cucumber</name>
    <dbReference type="NCBI Taxonomy" id="3659"/>
    <lineage>
        <taxon>Eukaryota</taxon>
        <taxon>Viridiplantae</taxon>
        <taxon>Streptophyta</taxon>
        <taxon>Embryophyta</taxon>
        <taxon>Tracheophyta</taxon>
        <taxon>Spermatophyta</taxon>
        <taxon>Magnoliopsida</taxon>
        <taxon>eudicotyledons</taxon>
        <taxon>Gunneridae</taxon>
        <taxon>Pentapetalae</taxon>
        <taxon>rosids</taxon>
        <taxon>fabids</taxon>
        <taxon>Cucurbitales</taxon>
        <taxon>Cucurbitaceae</taxon>
        <taxon>Benincaseae</taxon>
        <taxon>Cucumis</taxon>
    </lineage>
</organism>
<proteinExistence type="predicted"/>
<reference evidence="1 2" key="2">
    <citation type="journal article" date="2009" name="PLoS ONE">
        <title>An integrated genetic and cytogenetic map of the cucumber genome.</title>
        <authorList>
            <person name="Ren Y."/>
            <person name="Zhang Z."/>
            <person name="Liu J."/>
            <person name="Staub J.E."/>
            <person name="Han Y."/>
            <person name="Cheng Z."/>
            <person name="Li X."/>
            <person name="Lu J."/>
            <person name="Miao H."/>
            <person name="Kang H."/>
            <person name="Xie B."/>
            <person name="Gu X."/>
            <person name="Wang X."/>
            <person name="Du Y."/>
            <person name="Jin W."/>
            <person name="Huang S."/>
        </authorList>
    </citation>
    <scope>NUCLEOTIDE SEQUENCE [LARGE SCALE GENOMIC DNA]</scope>
    <source>
        <strain evidence="2">cv. 9930</strain>
    </source>
</reference>
<gene>
    <name evidence="1" type="ORF">Csa_6G355980</name>
</gene>
<name>A0A0A0KCY5_CUCSA</name>
<dbReference type="AlphaFoldDB" id="A0A0A0KCY5"/>
<accession>A0A0A0KCY5</accession>
<reference evidence="1 2" key="3">
    <citation type="journal article" date="2010" name="BMC Genomics">
        <title>Transcriptome sequencing and comparative analysis of cucumber flowers with different sex types.</title>
        <authorList>
            <person name="Guo S."/>
            <person name="Zheng Y."/>
            <person name="Joung J.G."/>
            <person name="Liu S."/>
            <person name="Zhang Z."/>
            <person name="Crasta O.R."/>
            <person name="Sobral B.W."/>
            <person name="Xu Y."/>
            <person name="Huang S."/>
            <person name="Fei Z."/>
        </authorList>
    </citation>
    <scope>NUCLEOTIDE SEQUENCE [LARGE SCALE GENOMIC DNA]</scope>
    <source>
        <strain evidence="2">cv. 9930</strain>
    </source>
</reference>
<dbReference type="Gramene" id="KGN47530">
    <property type="protein sequence ID" value="KGN47530"/>
    <property type="gene ID" value="Csa_6G355980"/>
</dbReference>
<reference evidence="1 2" key="1">
    <citation type="journal article" date="2009" name="Nat. Genet.">
        <title>The genome of the cucumber, Cucumis sativus L.</title>
        <authorList>
            <person name="Huang S."/>
            <person name="Li R."/>
            <person name="Zhang Z."/>
            <person name="Li L."/>
            <person name="Gu X."/>
            <person name="Fan W."/>
            <person name="Lucas W.J."/>
            <person name="Wang X."/>
            <person name="Xie B."/>
            <person name="Ni P."/>
            <person name="Ren Y."/>
            <person name="Zhu H."/>
            <person name="Li J."/>
            <person name="Lin K."/>
            <person name="Jin W."/>
            <person name="Fei Z."/>
            <person name="Li G."/>
            <person name="Staub J."/>
            <person name="Kilian A."/>
            <person name="van der Vossen E.A."/>
            <person name="Wu Y."/>
            <person name="Guo J."/>
            <person name="He J."/>
            <person name="Jia Z."/>
            <person name="Ren Y."/>
            <person name="Tian G."/>
            <person name="Lu Y."/>
            <person name="Ruan J."/>
            <person name="Qian W."/>
            <person name="Wang M."/>
            <person name="Huang Q."/>
            <person name="Li B."/>
            <person name="Xuan Z."/>
            <person name="Cao J."/>
            <person name="Asan"/>
            <person name="Wu Z."/>
            <person name="Zhang J."/>
            <person name="Cai Q."/>
            <person name="Bai Y."/>
            <person name="Zhao B."/>
            <person name="Han Y."/>
            <person name="Li Y."/>
            <person name="Li X."/>
            <person name="Wang S."/>
            <person name="Shi Q."/>
            <person name="Liu S."/>
            <person name="Cho W.K."/>
            <person name="Kim J.Y."/>
            <person name="Xu Y."/>
            <person name="Heller-Uszynska K."/>
            <person name="Miao H."/>
            <person name="Cheng Z."/>
            <person name="Zhang S."/>
            <person name="Wu J."/>
            <person name="Yang Y."/>
            <person name="Kang H."/>
            <person name="Li M."/>
            <person name="Liang H."/>
            <person name="Ren X."/>
            <person name="Shi Z."/>
            <person name="Wen M."/>
            <person name="Jian M."/>
            <person name="Yang H."/>
            <person name="Zhang G."/>
            <person name="Yang Z."/>
            <person name="Chen R."/>
            <person name="Liu S."/>
            <person name="Li J."/>
            <person name="Ma L."/>
            <person name="Liu H."/>
            <person name="Zhou Y."/>
            <person name="Zhao J."/>
            <person name="Fang X."/>
            <person name="Li G."/>
            <person name="Fang L."/>
            <person name="Li Y."/>
            <person name="Liu D."/>
            <person name="Zheng H."/>
            <person name="Zhang Y."/>
            <person name="Qin N."/>
            <person name="Li Z."/>
            <person name="Yang G."/>
            <person name="Yang S."/>
            <person name="Bolund L."/>
            <person name="Kristiansen K."/>
            <person name="Zheng H."/>
            <person name="Li S."/>
            <person name="Zhang X."/>
            <person name="Yang H."/>
            <person name="Wang J."/>
            <person name="Sun R."/>
            <person name="Zhang B."/>
            <person name="Jiang S."/>
            <person name="Wang J."/>
            <person name="Du Y."/>
            <person name="Li S."/>
        </authorList>
    </citation>
    <scope>NUCLEOTIDE SEQUENCE [LARGE SCALE GENOMIC DNA]</scope>
    <source>
        <strain evidence="2">cv. 9930</strain>
    </source>
</reference>
<evidence type="ECO:0000313" key="2">
    <source>
        <dbReference type="Proteomes" id="UP000029981"/>
    </source>
</evidence>